<feature type="transmembrane region" description="Helical" evidence="5">
    <location>
        <begin position="189"/>
        <end position="214"/>
    </location>
</feature>
<dbReference type="PANTHER" id="PTHR21324">
    <property type="entry name" value="FASTING-INDUCIBLE INTEGRAL MEMBRANE PROTEIN TM6P1-RELATED"/>
    <property type="match status" value="1"/>
</dbReference>
<gene>
    <name evidence="7" type="primary">Piso0_000392</name>
    <name evidence="7" type="ORF">GNLVRS01_PISO0A08338g</name>
    <name evidence="8" type="ORF">GNLVRS01_PISO0B08405g</name>
</gene>
<feature type="transmembrane region" description="Helical" evidence="5">
    <location>
        <begin position="71"/>
        <end position="92"/>
    </location>
</feature>
<evidence type="ECO:0000259" key="6">
    <source>
        <dbReference type="Pfam" id="PF10277"/>
    </source>
</evidence>
<organism evidence="7 9">
    <name type="scientific">Pichia sorbitophila (strain ATCC MYA-4447 / BCRC 22081 / CBS 7064 / NBRC 10061 / NRRL Y-12695)</name>
    <name type="common">Hybrid yeast</name>
    <dbReference type="NCBI Taxonomy" id="559304"/>
    <lineage>
        <taxon>Eukaryota</taxon>
        <taxon>Fungi</taxon>
        <taxon>Dikarya</taxon>
        <taxon>Ascomycota</taxon>
        <taxon>Saccharomycotina</taxon>
        <taxon>Pichiomycetes</taxon>
        <taxon>Debaryomycetaceae</taxon>
        <taxon>Millerozyma</taxon>
    </lineage>
</organism>
<dbReference type="GO" id="GO:0012505">
    <property type="term" value="C:endomembrane system"/>
    <property type="evidence" value="ECO:0007669"/>
    <property type="project" value="UniProtKB-SubCell"/>
</dbReference>
<dbReference type="FunCoup" id="G8YVB5">
    <property type="interactions" value="114"/>
</dbReference>
<comment type="subcellular location">
    <subcellularLocation>
        <location evidence="1">Endomembrane system</location>
        <topology evidence="1">Multi-pass membrane protein</topology>
    </subcellularLocation>
</comment>
<dbReference type="InterPro" id="IPR019402">
    <property type="entry name" value="CWH43_N"/>
</dbReference>
<dbReference type="InParanoid" id="G8YVB5"/>
<dbReference type="PANTHER" id="PTHR21324:SF2">
    <property type="entry name" value="EG:22E5.9 PROTEIN"/>
    <property type="match status" value="1"/>
</dbReference>
<evidence type="ECO:0000313" key="8">
    <source>
        <dbReference type="EMBL" id="CCE73359.1"/>
    </source>
</evidence>
<dbReference type="EMBL" id="FO082058">
    <property type="protein sequence ID" value="CCE73359.1"/>
    <property type="molecule type" value="Genomic_DNA"/>
</dbReference>
<keyword evidence="2 5" id="KW-0812">Transmembrane</keyword>
<reference evidence="7" key="1">
    <citation type="submission" date="2011-10" db="EMBL/GenBank/DDBJ databases">
        <authorList>
            <person name="Genoscope - CEA"/>
        </authorList>
    </citation>
    <scope>NUCLEOTIDE SEQUENCE</scope>
    <source>
        <strain evidence="7">CBS 7064</strain>
    </source>
</reference>
<dbReference type="STRING" id="559304.G8YVB5"/>
<dbReference type="GO" id="GO:0005886">
    <property type="term" value="C:plasma membrane"/>
    <property type="evidence" value="ECO:0007669"/>
    <property type="project" value="TreeGrafter"/>
</dbReference>
<evidence type="ECO:0000256" key="3">
    <source>
        <dbReference type="ARBA" id="ARBA00022989"/>
    </source>
</evidence>
<dbReference type="Proteomes" id="UP000005222">
    <property type="component" value="Chromosome A"/>
</dbReference>
<evidence type="ECO:0000313" key="7">
    <source>
        <dbReference type="EMBL" id="CCE72798.1"/>
    </source>
</evidence>
<dbReference type="OMA" id="YRSQHRI"/>
<feature type="transmembrane region" description="Helical" evidence="5">
    <location>
        <begin position="143"/>
        <end position="168"/>
    </location>
</feature>
<dbReference type="HOGENOM" id="CLU_050573_1_1_1"/>
<reference evidence="9" key="2">
    <citation type="journal article" date="2012" name="G3 (Bethesda)">
        <title>Pichia sorbitophila, an interspecies yeast hybrid reveals early steps of genome resolution following polyploidization.</title>
        <authorList>
            <person name="Leh Louis V."/>
            <person name="Despons L."/>
            <person name="Friedrich A."/>
            <person name="Martin T."/>
            <person name="Durrens P."/>
            <person name="Casaregola S."/>
            <person name="Neuveglise C."/>
            <person name="Fairhead C."/>
            <person name="Marck C."/>
            <person name="Cruz J.A."/>
            <person name="Straub M.L."/>
            <person name="Kugler V."/>
            <person name="Sacerdot C."/>
            <person name="Uzunov Z."/>
            <person name="Thierry A."/>
            <person name="Weiss S."/>
            <person name="Bleykasten C."/>
            <person name="De Montigny J."/>
            <person name="Jacques N."/>
            <person name="Jung P."/>
            <person name="Lemaire M."/>
            <person name="Mallet S."/>
            <person name="Morel G."/>
            <person name="Richard G.F."/>
            <person name="Sarkar A."/>
            <person name="Savel G."/>
            <person name="Schacherer J."/>
            <person name="Seret M.L."/>
            <person name="Talla E."/>
            <person name="Samson G."/>
            <person name="Jubin C."/>
            <person name="Poulain J."/>
            <person name="Vacherie B."/>
            <person name="Barbe V."/>
            <person name="Pelletier E."/>
            <person name="Sherman D.J."/>
            <person name="Westhof E."/>
            <person name="Weissenbach J."/>
            <person name="Baret P.V."/>
            <person name="Wincker P."/>
            <person name="Gaillardin C."/>
            <person name="Dujon B."/>
            <person name="Souciet J.L."/>
        </authorList>
    </citation>
    <scope>NUCLEOTIDE SEQUENCE [LARGE SCALE GENOMIC DNA]</scope>
    <source>
        <strain evidence="9">ATCC MYA-4447 / BCRC 22081 / CBS 7064 / NBRC 10061 / NRRL Y-12695</strain>
    </source>
</reference>
<dbReference type="OrthoDB" id="10032492at2759"/>
<sequence length="327" mass="37598">MQHHPRHPLLRFKIIHYYLIPLIALVVWWGMLIAMLACWSIQGHPIYKFMGYTKQDPVYISDIGATNLQPLFISCAGFQGIFFVGTILMGYVLRTKKKLQPYVSTKQPRFALTSLAFVIIGQLGILFVSIFNTNKFPHVHISMVAIFIAGCFFACVFDFFNSFIFGHYPNRLSPGHEKVIFGKHRWSNVYMVSFWMKCFWLIAALAFAICFGAFMEYGNDSLSACFEWVISFWYGVLLIMWSIDLFPSAVKHYRVRHPEEFDQSGMFDTTDEKFDNRTISSLGSPTYDAGPPSDQVYRGNDNMHYYMASSTPREDAPRTLAHQTPAV</sequence>
<evidence type="ECO:0000256" key="1">
    <source>
        <dbReference type="ARBA" id="ARBA00004127"/>
    </source>
</evidence>
<evidence type="ECO:0000313" key="9">
    <source>
        <dbReference type="Proteomes" id="UP000005222"/>
    </source>
</evidence>
<feature type="transmembrane region" description="Helical" evidence="5">
    <location>
        <begin position="20"/>
        <end position="42"/>
    </location>
</feature>
<evidence type="ECO:0000256" key="4">
    <source>
        <dbReference type="ARBA" id="ARBA00023136"/>
    </source>
</evidence>
<proteinExistence type="predicted"/>
<feature type="domain" description="CWH43-like N-terminal" evidence="6">
    <location>
        <begin position="17"/>
        <end position="247"/>
    </location>
</feature>
<keyword evidence="3 5" id="KW-1133">Transmembrane helix</keyword>
<evidence type="ECO:0000256" key="2">
    <source>
        <dbReference type="ARBA" id="ARBA00022692"/>
    </source>
</evidence>
<evidence type="ECO:0000256" key="5">
    <source>
        <dbReference type="SAM" id="Phobius"/>
    </source>
</evidence>
<dbReference type="eggNOG" id="ENOG502RZQS">
    <property type="taxonomic scope" value="Eukaryota"/>
</dbReference>
<keyword evidence="4 5" id="KW-0472">Membrane</keyword>
<name>G8YVB5_PICSO</name>
<dbReference type="Proteomes" id="UP000005222">
    <property type="component" value="Chromosome B"/>
</dbReference>
<dbReference type="EMBL" id="FO082059">
    <property type="protein sequence ID" value="CCE72798.1"/>
    <property type="molecule type" value="Genomic_DNA"/>
</dbReference>
<accession>G8YVB5</accession>
<feature type="transmembrane region" description="Helical" evidence="5">
    <location>
        <begin position="112"/>
        <end position="131"/>
    </location>
</feature>
<dbReference type="AlphaFoldDB" id="G8YVB5"/>
<protein>
    <submittedName>
        <fullName evidence="7">Piso0_000392 protein</fullName>
    </submittedName>
</protein>
<dbReference type="Pfam" id="PF10277">
    <property type="entry name" value="Frag1"/>
    <property type="match status" value="1"/>
</dbReference>
<feature type="transmembrane region" description="Helical" evidence="5">
    <location>
        <begin position="226"/>
        <end position="246"/>
    </location>
</feature>
<dbReference type="InterPro" id="IPR050911">
    <property type="entry name" value="DRAM/TMEM150_Autophagy_Mod"/>
</dbReference>
<keyword evidence="9" id="KW-1185">Reference proteome</keyword>